<dbReference type="PANTHER" id="PTHR46120:SF1">
    <property type="entry name" value="HCY-BINDING DOMAIN-CONTAINING PROTEIN"/>
    <property type="match status" value="1"/>
</dbReference>
<organism evidence="2 3">
    <name type="scientific">Timema podura</name>
    <name type="common">Walking stick</name>
    <dbReference type="NCBI Taxonomy" id="61482"/>
    <lineage>
        <taxon>Eukaryota</taxon>
        <taxon>Metazoa</taxon>
        <taxon>Ecdysozoa</taxon>
        <taxon>Arthropoda</taxon>
        <taxon>Hexapoda</taxon>
        <taxon>Insecta</taxon>
        <taxon>Pterygota</taxon>
        <taxon>Neoptera</taxon>
        <taxon>Polyneoptera</taxon>
        <taxon>Phasmatodea</taxon>
        <taxon>Timematodea</taxon>
        <taxon>Timematoidea</taxon>
        <taxon>Timematidae</taxon>
        <taxon>Timema</taxon>
    </lineage>
</organism>
<comment type="pathway">
    <text evidence="1">Amino-acid biosynthesis; L-methionine biosynthesis via de novo pathway.</text>
</comment>
<dbReference type="Proteomes" id="UP001153148">
    <property type="component" value="Unassembled WGS sequence"/>
</dbReference>
<feature type="non-terminal residue" evidence="2">
    <location>
        <position position="101"/>
    </location>
</feature>
<dbReference type="InterPro" id="IPR036589">
    <property type="entry name" value="HCY_dom_sf"/>
</dbReference>
<name>A0ABN7PQ28_TIMPD</name>
<dbReference type="PANTHER" id="PTHR46120">
    <property type="entry name" value="BETAINE--HOMOCYSTEINE S-METHYLTRANSFERASE 1"/>
    <property type="match status" value="1"/>
</dbReference>
<dbReference type="EMBL" id="CAJPIN010085951">
    <property type="protein sequence ID" value="CAG2068290.1"/>
    <property type="molecule type" value="Genomic_DNA"/>
</dbReference>
<reference evidence="2" key="1">
    <citation type="submission" date="2021-03" db="EMBL/GenBank/DDBJ databases">
        <authorList>
            <person name="Tran Van P."/>
        </authorList>
    </citation>
    <scope>NUCLEOTIDE SEQUENCE</scope>
</reference>
<sequence length="101" mass="11269">MRIALVRRVPPSRRSRVSRSGKKATLLISSKLTVSCSWRARKICNNCLYLYPRDMSKKGILERLAEGVVIGDGGFVFALEKRGYVKAGPWTPEATCENPEA</sequence>
<evidence type="ECO:0000313" key="3">
    <source>
        <dbReference type="Proteomes" id="UP001153148"/>
    </source>
</evidence>
<gene>
    <name evidence="2" type="ORF">TPAB3V08_LOCUS15233</name>
</gene>
<protein>
    <submittedName>
        <fullName evidence="2">Uncharacterized protein</fullName>
    </submittedName>
</protein>
<evidence type="ECO:0000313" key="2">
    <source>
        <dbReference type="EMBL" id="CAG2068290.1"/>
    </source>
</evidence>
<dbReference type="SUPFAM" id="SSF82282">
    <property type="entry name" value="Homocysteine S-methyltransferase"/>
    <property type="match status" value="1"/>
</dbReference>
<accession>A0ABN7PQ28</accession>
<dbReference type="Gene3D" id="3.20.20.330">
    <property type="entry name" value="Homocysteine-binding-like domain"/>
    <property type="match status" value="1"/>
</dbReference>
<proteinExistence type="predicted"/>
<evidence type="ECO:0000256" key="1">
    <source>
        <dbReference type="ARBA" id="ARBA00034478"/>
    </source>
</evidence>
<comment type="caution">
    <text evidence="2">The sequence shown here is derived from an EMBL/GenBank/DDBJ whole genome shotgun (WGS) entry which is preliminary data.</text>
</comment>
<dbReference type="InterPro" id="IPR051524">
    <property type="entry name" value="BHMT"/>
</dbReference>
<keyword evidence="3" id="KW-1185">Reference proteome</keyword>